<dbReference type="AlphaFoldDB" id="A0AAV4J1L9"/>
<proteinExistence type="predicted"/>
<gene>
    <name evidence="2" type="ORF">ElyMa_004942300</name>
</gene>
<feature type="compositionally biased region" description="Basic and acidic residues" evidence="1">
    <location>
        <begin position="175"/>
        <end position="184"/>
    </location>
</feature>
<evidence type="ECO:0000256" key="1">
    <source>
        <dbReference type="SAM" id="MobiDB-lite"/>
    </source>
</evidence>
<protein>
    <submittedName>
        <fullName evidence="2">Uncharacterized protein</fullName>
    </submittedName>
</protein>
<reference evidence="2 3" key="1">
    <citation type="journal article" date="2021" name="Elife">
        <title>Chloroplast acquisition without the gene transfer in kleptoplastic sea slugs, Plakobranchus ocellatus.</title>
        <authorList>
            <person name="Maeda T."/>
            <person name="Takahashi S."/>
            <person name="Yoshida T."/>
            <person name="Shimamura S."/>
            <person name="Takaki Y."/>
            <person name="Nagai Y."/>
            <person name="Toyoda A."/>
            <person name="Suzuki Y."/>
            <person name="Arimoto A."/>
            <person name="Ishii H."/>
            <person name="Satoh N."/>
            <person name="Nishiyama T."/>
            <person name="Hasebe M."/>
            <person name="Maruyama T."/>
            <person name="Minagawa J."/>
            <person name="Obokata J."/>
            <person name="Shigenobu S."/>
        </authorList>
    </citation>
    <scope>NUCLEOTIDE SEQUENCE [LARGE SCALE GENOMIC DNA]</scope>
</reference>
<dbReference type="Proteomes" id="UP000762676">
    <property type="component" value="Unassembled WGS sequence"/>
</dbReference>
<dbReference type="EMBL" id="BMAT01009888">
    <property type="protein sequence ID" value="GFS15808.1"/>
    <property type="molecule type" value="Genomic_DNA"/>
</dbReference>
<keyword evidence="3" id="KW-1185">Reference proteome</keyword>
<evidence type="ECO:0000313" key="2">
    <source>
        <dbReference type="EMBL" id="GFS15808.1"/>
    </source>
</evidence>
<name>A0AAV4J1L9_9GAST</name>
<comment type="caution">
    <text evidence="2">The sequence shown here is derived from an EMBL/GenBank/DDBJ whole genome shotgun (WGS) entry which is preliminary data.</text>
</comment>
<evidence type="ECO:0000313" key="3">
    <source>
        <dbReference type="Proteomes" id="UP000762676"/>
    </source>
</evidence>
<sequence>MQRPWGPHKPNPLVLSSLPKGTVLPPSQQVMPYIYSARKQTLVAGADGHGPPPSTRSILLGAGYRGRLTGYGAKEVSSVPGLSQDTRVVSLFGGRLSVDPGELWRPLLGDPSRLRLLAGDMAYGNDMQPGAFVRGNKMKINWQQPSPAHKNLMKMNNKMQLADDESDKVEMKMNKKQTDEEKMSHVWSCPQRTTF</sequence>
<organism evidence="2 3">
    <name type="scientific">Elysia marginata</name>
    <dbReference type="NCBI Taxonomy" id="1093978"/>
    <lineage>
        <taxon>Eukaryota</taxon>
        <taxon>Metazoa</taxon>
        <taxon>Spiralia</taxon>
        <taxon>Lophotrochozoa</taxon>
        <taxon>Mollusca</taxon>
        <taxon>Gastropoda</taxon>
        <taxon>Heterobranchia</taxon>
        <taxon>Euthyneura</taxon>
        <taxon>Panpulmonata</taxon>
        <taxon>Sacoglossa</taxon>
        <taxon>Placobranchoidea</taxon>
        <taxon>Plakobranchidae</taxon>
        <taxon>Elysia</taxon>
    </lineage>
</organism>
<accession>A0AAV4J1L9</accession>
<feature type="region of interest" description="Disordered" evidence="1">
    <location>
        <begin position="175"/>
        <end position="195"/>
    </location>
</feature>